<dbReference type="AlphaFoldDB" id="A0ABD2QI80"/>
<protein>
    <recommendedName>
        <fullName evidence="1">Cilia- and flagella-associated protein 69 ARM repeats domain-containing protein</fullName>
    </recommendedName>
</protein>
<proteinExistence type="predicted"/>
<comment type="caution">
    <text evidence="2">The sequence shown here is derived from an EMBL/GenBank/DDBJ whole genome shotgun (WGS) entry which is preliminary data.</text>
</comment>
<dbReference type="InterPro" id="IPR048733">
    <property type="entry name" value="CFA69_ARM_dom"/>
</dbReference>
<keyword evidence="3" id="KW-1185">Reference proteome</keyword>
<accession>A0ABD2QI80</accession>
<feature type="domain" description="Cilia- and flagella-associated protein 69 ARM repeats" evidence="1">
    <location>
        <begin position="12"/>
        <end position="190"/>
    </location>
</feature>
<evidence type="ECO:0000313" key="2">
    <source>
        <dbReference type="EMBL" id="KAL3319224.1"/>
    </source>
</evidence>
<dbReference type="Proteomes" id="UP001626550">
    <property type="component" value="Unassembled WGS sequence"/>
</dbReference>
<dbReference type="PANTHER" id="PTHR14716">
    <property type="entry name" value="CILIA- AND FLAGELLA-ASSOCIATED PROTEIN 69"/>
    <property type="match status" value="1"/>
</dbReference>
<sequence>MTSRENVGRESLPLKKCVISTIEAIWCCIIGSPMSEERFLASGGLYLLMDLIKLYSDAIVCQILGCIADLLENPKAVKHLKIWRSGMPSKNEACGKKSFAKVLCELWECSKASFARESEEEALPTNSRSEMPLSEAIVNVCEDFRANIYGIFLRFDFEDFAQDLTTEDLLSLAEIKVYMDLKTFEVWQEIYKELDAENNEPVEADAQMLREMMMANEKAFYLLNLDKQFLEEEQIKKDLVQENYDFAKVRLSQKQKEKTIEKFSQYLSRTSKYKTLLAMRKEQKSAIISSKLQTIVKEEEACIHHETGIKHSNNTLLIGGSVKVESTEPSLFHIFDANEALIKNLFYNKD</sequence>
<reference evidence="2 3" key="1">
    <citation type="submission" date="2024-11" db="EMBL/GenBank/DDBJ databases">
        <title>Adaptive evolution of stress response genes in parasites aligns with host niche diversity.</title>
        <authorList>
            <person name="Hahn C."/>
            <person name="Resl P."/>
        </authorList>
    </citation>
    <scope>NUCLEOTIDE SEQUENCE [LARGE SCALE GENOMIC DNA]</scope>
    <source>
        <strain evidence="2">EGGRZ-B1_66</strain>
        <tissue evidence="2">Body</tissue>
    </source>
</reference>
<evidence type="ECO:0000259" key="1">
    <source>
        <dbReference type="Pfam" id="PF21049"/>
    </source>
</evidence>
<dbReference type="EMBL" id="JBJKFK010000158">
    <property type="protein sequence ID" value="KAL3319224.1"/>
    <property type="molecule type" value="Genomic_DNA"/>
</dbReference>
<evidence type="ECO:0000313" key="3">
    <source>
        <dbReference type="Proteomes" id="UP001626550"/>
    </source>
</evidence>
<dbReference type="PANTHER" id="PTHR14716:SF0">
    <property type="entry name" value="CILIA- AND FLAGELLA-ASSOCIATED PROTEIN 69"/>
    <property type="match status" value="1"/>
</dbReference>
<organism evidence="2 3">
    <name type="scientific">Cichlidogyrus casuarinus</name>
    <dbReference type="NCBI Taxonomy" id="1844966"/>
    <lineage>
        <taxon>Eukaryota</taxon>
        <taxon>Metazoa</taxon>
        <taxon>Spiralia</taxon>
        <taxon>Lophotrochozoa</taxon>
        <taxon>Platyhelminthes</taxon>
        <taxon>Monogenea</taxon>
        <taxon>Monopisthocotylea</taxon>
        <taxon>Dactylogyridea</taxon>
        <taxon>Ancyrocephalidae</taxon>
        <taxon>Cichlidogyrus</taxon>
    </lineage>
</organism>
<dbReference type="Pfam" id="PF21049">
    <property type="entry name" value="CFA69_ARM_rpt"/>
    <property type="match status" value="1"/>
</dbReference>
<gene>
    <name evidence="2" type="ORF">Ciccas_002119</name>
</gene>
<name>A0ABD2QI80_9PLAT</name>
<dbReference type="InterPro" id="IPR048732">
    <property type="entry name" value="CFA69"/>
</dbReference>